<dbReference type="PANTHER" id="PTHR37947:SF2">
    <property type="entry name" value="VON WILLEBRAND FACTOR TYPE A"/>
    <property type="match status" value="1"/>
</dbReference>
<feature type="transmembrane region" description="Helical" evidence="1">
    <location>
        <begin position="6"/>
        <end position="22"/>
    </location>
</feature>
<dbReference type="PANTHER" id="PTHR37947">
    <property type="entry name" value="BLL2462 PROTEIN"/>
    <property type="match status" value="1"/>
</dbReference>
<gene>
    <name evidence="3" type="ORF">HNR50_000128</name>
</gene>
<dbReference type="Proteomes" id="UP000587760">
    <property type="component" value="Unassembled WGS sequence"/>
</dbReference>
<evidence type="ECO:0000256" key="1">
    <source>
        <dbReference type="SAM" id="Phobius"/>
    </source>
</evidence>
<dbReference type="InterPro" id="IPR036465">
    <property type="entry name" value="vWFA_dom_sf"/>
</dbReference>
<reference evidence="3 4" key="1">
    <citation type="submission" date="2020-08" db="EMBL/GenBank/DDBJ databases">
        <title>Genomic Encyclopedia of Type Strains, Phase IV (KMG-IV): sequencing the most valuable type-strain genomes for metagenomic binning, comparative biology and taxonomic classification.</title>
        <authorList>
            <person name="Goeker M."/>
        </authorList>
    </citation>
    <scope>NUCLEOTIDE SEQUENCE [LARGE SCALE GENOMIC DNA]</scope>
    <source>
        <strain evidence="3 4">DSM 2461</strain>
    </source>
</reference>
<dbReference type="Gene3D" id="3.40.50.410">
    <property type="entry name" value="von Willebrand factor, type A domain"/>
    <property type="match status" value="1"/>
</dbReference>
<dbReference type="Pfam" id="PF07090">
    <property type="entry name" value="GATase1_like"/>
    <property type="match status" value="1"/>
</dbReference>
<keyword evidence="1" id="KW-1133">Transmembrane helix</keyword>
<dbReference type="Pfam" id="PF00092">
    <property type="entry name" value="VWA"/>
    <property type="match status" value="1"/>
</dbReference>
<organism evidence="3 4">
    <name type="scientific">Spirochaeta isovalerica</name>
    <dbReference type="NCBI Taxonomy" id="150"/>
    <lineage>
        <taxon>Bacteria</taxon>
        <taxon>Pseudomonadati</taxon>
        <taxon>Spirochaetota</taxon>
        <taxon>Spirochaetia</taxon>
        <taxon>Spirochaetales</taxon>
        <taxon>Spirochaetaceae</taxon>
        <taxon>Spirochaeta</taxon>
    </lineage>
</organism>
<dbReference type="AlphaFoldDB" id="A0A841R3P3"/>
<proteinExistence type="predicted"/>
<feature type="domain" description="VWFA" evidence="2">
    <location>
        <begin position="402"/>
        <end position="573"/>
    </location>
</feature>
<dbReference type="SMART" id="SM00327">
    <property type="entry name" value="VWA"/>
    <property type="match status" value="2"/>
</dbReference>
<keyword evidence="1" id="KW-0472">Membrane</keyword>
<dbReference type="CDD" id="cd00198">
    <property type="entry name" value="vWFA"/>
    <property type="match status" value="1"/>
</dbReference>
<dbReference type="RefSeq" id="WP_184742391.1">
    <property type="nucleotide sequence ID" value="NZ_JACHGJ010000001.1"/>
</dbReference>
<dbReference type="Pfam" id="PF13519">
    <property type="entry name" value="VWA_2"/>
    <property type="match status" value="1"/>
</dbReference>
<dbReference type="InterPro" id="IPR029062">
    <property type="entry name" value="Class_I_gatase-like"/>
</dbReference>
<dbReference type="SUPFAM" id="SSF52317">
    <property type="entry name" value="Class I glutamine amidotransferase-like"/>
    <property type="match status" value="1"/>
</dbReference>
<keyword evidence="4" id="KW-1185">Reference proteome</keyword>
<name>A0A841R3P3_9SPIO</name>
<protein>
    <submittedName>
        <fullName evidence="3">Uncharacterized membrane protein/uncharacterized protein YbcV (DUF1398 family)</fullName>
    </submittedName>
</protein>
<feature type="transmembrane region" description="Helical" evidence="1">
    <location>
        <begin position="822"/>
        <end position="840"/>
    </location>
</feature>
<comment type="caution">
    <text evidence="3">The sequence shown here is derived from an EMBL/GenBank/DDBJ whole genome shotgun (WGS) entry which is preliminary data.</text>
</comment>
<feature type="transmembrane region" description="Helical" evidence="1">
    <location>
        <begin position="34"/>
        <end position="54"/>
    </location>
</feature>
<dbReference type="SUPFAM" id="SSF53300">
    <property type="entry name" value="vWA-like"/>
    <property type="match status" value="2"/>
</dbReference>
<accession>A0A841R3P3</accession>
<evidence type="ECO:0000313" key="3">
    <source>
        <dbReference type="EMBL" id="MBB6478495.1"/>
    </source>
</evidence>
<dbReference type="PROSITE" id="PS50234">
    <property type="entry name" value="VWFA"/>
    <property type="match status" value="1"/>
</dbReference>
<dbReference type="Gene3D" id="3.40.50.880">
    <property type="match status" value="2"/>
</dbReference>
<evidence type="ECO:0000259" key="2">
    <source>
        <dbReference type="PROSITE" id="PS50234"/>
    </source>
</evidence>
<dbReference type="EMBL" id="JACHGJ010000001">
    <property type="protein sequence ID" value="MBB6478495.1"/>
    <property type="molecule type" value="Genomic_DNA"/>
</dbReference>
<keyword evidence="1" id="KW-0812">Transmembrane</keyword>
<evidence type="ECO:0000313" key="4">
    <source>
        <dbReference type="Proteomes" id="UP000587760"/>
    </source>
</evidence>
<sequence length="881" mass="98331">MVTAPLYLLLMLIPVYFLIKFRKKRRDKSARASIILYFLSFTFLVLALAGFGIIREKSRDYTIFVIDVSDSVSAKAREEAAEIINSRLSELEPEDFAGIVLFGNEGMIERNLQNNLRHVTWESRVSGRATNIEEAIYKAIGMFPEEGKRSILLFSDGLENLGNGRNAAVRAASAGIRIYTVPLYSEKPESEVYIQDFIVPGKISVNQIHDYTLIVGSTVRTAARVTFFRDGTYMGEERIQIYNGLNTFTYSSRLEEAGIHEYRALIEPDTDTYMENNSMTVPVTVSGEPKIMIVSESDSPYLAEALAVQNIDSDIVKPRMIPGTAGRLLEYESIIFDNIPSGSVSISTMELIKDYVKNKGGGFIMVGGNKSFGAGGYYDTPLEEILPVDMDVTSSLQIPSLTMIMVIDRSGSMKSAVERGVIKLDVAKEAVMEAVEILNPFYRVGIIAFDTDFYFAVPMIEAKEVDAIRNQLMLVEPKGGTSLYPAMEAAYKELLSSDSAVRHMIILSDGLSEDGEFESLTKEIGDQGITVSTVSVGMDSDRDLMENIALWGGGRSYYSSDIRDVPRIFASESFIVSRAHIVEETFLPGESIRHEIIEGMDEPFPALDGFVLTYPKSGAMHILTSNENHPLLSAWNYGLGKTASWSSDFSGRWGSRLVSWDKFPRFAAQLIRWVERPVTEQNLTFSFSGTGNHRILVINAEDKESNYINKLNLQAIITSPDGSEQILDVFQRGPGLYRASFDLPAEGTSLITVYDKENRIEPEVTGISIPYSSEFRPMNEDFSLLVELAEFTGGTLINTGNPDFSIIDSEDKSGTKDMKEPLVMAALILFLANIVIRLLSGRKTIKKEISEAEDLIDLRLKIDKGKQETLYRRRKDRFWFG</sequence>
<dbReference type="InterPro" id="IPR002035">
    <property type="entry name" value="VWF_A"/>
</dbReference>
<dbReference type="InterPro" id="IPR010768">
    <property type="entry name" value="GATase1-like"/>
</dbReference>